<evidence type="ECO:0000313" key="2">
    <source>
        <dbReference type="EMBL" id="RKT51809.1"/>
    </source>
</evidence>
<dbReference type="PANTHER" id="PTHR47197">
    <property type="entry name" value="PROTEIN NIRF"/>
    <property type="match status" value="1"/>
</dbReference>
<dbReference type="InterPro" id="IPR015943">
    <property type="entry name" value="WD40/YVTN_repeat-like_dom_sf"/>
</dbReference>
<feature type="chain" id="PRO_5019758769" evidence="1">
    <location>
        <begin position="32"/>
        <end position="333"/>
    </location>
</feature>
<dbReference type="Gene3D" id="2.130.10.10">
    <property type="entry name" value="YVTN repeat-like/Quinoprotein amine dehydrogenase"/>
    <property type="match status" value="2"/>
</dbReference>
<dbReference type="NCBIfam" id="TIGR02276">
    <property type="entry name" value="beta_rpt_yvtn"/>
    <property type="match status" value="1"/>
</dbReference>
<accession>A0A495VQX8</accession>
<keyword evidence="3" id="KW-1185">Reference proteome</keyword>
<dbReference type="OrthoDB" id="4649568at2"/>
<feature type="signal peptide" evidence="1">
    <location>
        <begin position="1"/>
        <end position="31"/>
    </location>
</feature>
<keyword evidence="1" id="KW-0732">Signal</keyword>
<dbReference type="EMBL" id="RBXO01000001">
    <property type="protein sequence ID" value="RKT51809.1"/>
    <property type="molecule type" value="Genomic_DNA"/>
</dbReference>
<sequence length="333" mass="34444">MSPRRAALGTAALLVCALVATLAPAPVVVTAASTTAPRAYVIARSGRVQVLDTSDGTVLAQDDTRAFATGAAVAPDGRRVYVVNGWSGTITAVDPGAGVVDRIQTRARLAQAVLRPDGKRLYVTGGNAVAVIDPVRFRMVATVEVGSQPQGIAVTPDGRELYVANTQDGTVSVVDTKSATAITTIRVGGLPQQVAVSRDGRHAYVSSLELPDKQGTLSAIDTATRQVRWTAPVGKGAGSVAVTPDGGRVYVALDRGISVVDTTTRAAKQLKIRVKGLAVAPGDRRVFLAAGRKTVVLDSADDSVLATFHLSGLNDDDRAFEAAAIAFEQPPTA</sequence>
<reference evidence="2 3" key="1">
    <citation type="submission" date="2018-10" db="EMBL/GenBank/DDBJ databases">
        <title>Sequencing the genomes of 1000 actinobacteria strains.</title>
        <authorList>
            <person name="Klenk H.-P."/>
        </authorList>
    </citation>
    <scope>NUCLEOTIDE SEQUENCE [LARGE SCALE GENOMIC DNA]</scope>
    <source>
        <strain evidence="2 3">DSM 43800</strain>
    </source>
</reference>
<dbReference type="InterPro" id="IPR006311">
    <property type="entry name" value="TAT_signal"/>
</dbReference>
<gene>
    <name evidence="2" type="ORF">C8E97_0294</name>
</gene>
<proteinExistence type="predicted"/>
<protein>
    <submittedName>
        <fullName evidence="2">YVTN family beta-propeller protein</fullName>
    </submittedName>
</protein>
<name>A0A495VQX8_9PSEU</name>
<dbReference type="InterPro" id="IPR011964">
    <property type="entry name" value="YVTN_b-propeller_repeat"/>
</dbReference>
<evidence type="ECO:0000256" key="1">
    <source>
        <dbReference type="SAM" id="SignalP"/>
    </source>
</evidence>
<dbReference type="PROSITE" id="PS51318">
    <property type="entry name" value="TAT"/>
    <property type="match status" value="1"/>
</dbReference>
<dbReference type="PANTHER" id="PTHR47197:SF3">
    <property type="entry name" value="DIHYDRO-HEME D1 DEHYDROGENASE"/>
    <property type="match status" value="1"/>
</dbReference>
<dbReference type="AlphaFoldDB" id="A0A495VQX8"/>
<comment type="caution">
    <text evidence="2">The sequence shown here is derived from an EMBL/GenBank/DDBJ whole genome shotgun (WGS) entry which is preliminary data.</text>
</comment>
<dbReference type="Proteomes" id="UP000282084">
    <property type="component" value="Unassembled WGS sequence"/>
</dbReference>
<dbReference type="InterPro" id="IPR051200">
    <property type="entry name" value="Host-pathogen_enzymatic-act"/>
</dbReference>
<evidence type="ECO:0000313" key="3">
    <source>
        <dbReference type="Proteomes" id="UP000282084"/>
    </source>
</evidence>
<organism evidence="2 3">
    <name type="scientific">Saccharothrix australiensis</name>
    <dbReference type="NCBI Taxonomy" id="2072"/>
    <lineage>
        <taxon>Bacteria</taxon>
        <taxon>Bacillati</taxon>
        <taxon>Actinomycetota</taxon>
        <taxon>Actinomycetes</taxon>
        <taxon>Pseudonocardiales</taxon>
        <taxon>Pseudonocardiaceae</taxon>
        <taxon>Saccharothrix</taxon>
    </lineage>
</organism>
<dbReference type="InterPro" id="IPR011048">
    <property type="entry name" value="Haem_d1_sf"/>
</dbReference>
<dbReference type="SUPFAM" id="SSF51004">
    <property type="entry name" value="C-terminal (heme d1) domain of cytochrome cd1-nitrite reductase"/>
    <property type="match status" value="1"/>
</dbReference>
<dbReference type="RefSeq" id="WP_121000902.1">
    <property type="nucleotide sequence ID" value="NZ_RBXO01000001.1"/>
</dbReference>